<reference evidence="2" key="1">
    <citation type="submission" date="2022-11" db="EMBL/GenBank/DDBJ databases">
        <authorList>
            <person name="Petersen C."/>
        </authorList>
    </citation>
    <scope>NUCLEOTIDE SEQUENCE</scope>
    <source>
        <strain evidence="2">IBT 19713</strain>
    </source>
</reference>
<dbReference type="Proteomes" id="UP001150941">
    <property type="component" value="Unassembled WGS sequence"/>
</dbReference>
<comment type="caution">
    <text evidence="2">The sequence shown here is derived from an EMBL/GenBank/DDBJ whole genome shotgun (WGS) entry which is preliminary data.</text>
</comment>
<reference evidence="2" key="2">
    <citation type="journal article" date="2023" name="IMA Fungus">
        <title>Comparative genomic study of the Penicillium genus elucidates a diverse pangenome and 15 lateral gene transfer events.</title>
        <authorList>
            <person name="Petersen C."/>
            <person name="Sorensen T."/>
            <person name="Nielsen M.R."/>
            <person name="Sondergaard T.E."/>
            <person name="Sorensen J.L."/>
            <person name="Fitzpatrick D.A."/>
            <person name="Frisvad J.C."/>
            <person name="Nielsen K.L."/>
        </authorList>
    </citation>
    <scope>NUCLEOTIDE SEQUENCE</scope>
    <source>
        <strain evidence="2">IBT 19713</strain>
    </source>
</reference>
<gene>
    <name evidence="2" type="ORF">N7468_003172</name>
</gene>
<organism evidence="2 3">
    <name type="scientific">Penicillium chermesinum</name>
    <dbReference type="NCBI Taxonomy" id="63820"/>
    <lineage>
        <taxon>Eukaryota</taxon>
        <taxon>Fungi</taxon>
        <taxon>Dikarya</taxon>
        <taxon>Ascomycota</taxon>
        <taxon>Pezizomycotina</taxon>
        <taxon>Eurotiomycetes</taxon>
        <taxon>Eurotiomycetidae</taxon>
        <taxon>Eurotiales</taxon>
        <taxon>Aspergillaceae</taxon>
        <taxon>Penicillium</taxon>
    </lineage>
</organism>
<sequence length="96" mass="10511">MLNSALNSAMLNKATLDDQNGHFNFELEWTRRHRARVRMLKFPTKPSGSGSPRFNATTSVEKGKPFSPPPPTTTTTTTTCSKLRRSLPASNASGCT</sequence>
<feature type="region of interest" description="Disordered" evidence="1">
    <location>
        <begin position="42"/>
        <end position="96"/>
    </location>
</feature>
<dbReference type="EMBL" id="JAPQKS010000003">
    <property type="protein sequence ID" value="KAJ5238553.1"/>
    <property type="molecule type" value="Genomic_DNA"/>
</dbReference>
<dbReference type="AlphaFoldDB" id="A0A9W9TRZ9"/>
<protein>
    <submittedName>
        <fullName evidence="2">Uncharacterized protein</fullName>
    </submittedName>
</protein>
<evidence type="ECO:0000313" key="2">
    <source>
        <dbReference type="EMBL" id="KAJ5238553.1"/>
    </source>
</evidence>
<dbReference type="RefSeq" id="XP_058331472.1">
    <property type="nucleotide sequence ID" value="XM_058472469.1"/>
</dbReference>
<dbReference type="GeneID" id="83199772"/>
<evidence type="ECO:0000313" key="3">
    <source>
        <dbReference type="Proteomes" id="UP001150941"/>
    </source>
</evidence>
<feature type="compositionally biased region" description="Polar residues" evidence="1">
    <location>
        <begin position="46"/>
        <end position="60"/>
    </location>
</feature>
<accession>A0A9W9TRZ9</accession>
<name>A0A9W9TRZ9_9EURO</name>
<keyword evidence="3" id="KW-1185">Reference proteome</keyword>
<proteinExistence type="predicted"/>
<evidence type="ECO:0000256" key="1">
    <source>
        <dbReference type="SAM" id="MobiDB-lite"/>
    </source>
</evidence>